<reference evidence="3 4" key="1">
    <citation type="submission" date="2016-04" db="EMBL/GenBank/DDBJ databases">
        <title>Draft genome of Fonsecaea erecta CBS 125763.</title>
        <authorList>
            <person name="Weiss V.A."/>
            <person name="Vicente V.A."/>
            <person name="Raittz R.T."/>
            <person name="Moreno L.F."/>
            <person name="De Souza E.M."/>
            <person name="Pedrosa F.O."/>
            <person name="Steffens M.B."/>
            <person name="Faoro H."/>
            <person name="Tadra-Sfeir M.Z."/>
            <person name="Najafzadeh M.J."/>
            <person name="Felipe M.S."/>
            <person name="Teixeira M."/>
            <person name="Sun J."/>
            <person name="Xi L."/>
            <person name="Gomes R."/>
            <person name="De Azevedo C.M."/>
            <person name="Salgado C.G."/>
            <person name="Da Silva M.B."/>
            <person name="Nascimento M.F."/>
            <person name="Queiroz-Telles F."/>
            <person name="Attili D.S."/>
            <person name="Gorbushina A."/>
        </authorList>
    </citation>
    <scope>NUCLEOTIDE SEQUENCE [LARGE SCALE GENOMIC DNA]</scope>
    <source>
        <strain evidence="3 4">CBS 125763</strain>
    </source>
</reference>
<dbReference type="EMBL" id="LVYI01000001">
    <property type="protein sequence ID" value="OAP64604.1"/>
    <property type="molecule type" value="Genomic_DNA"/>
</dbReference>
<evidence type="ECO:0000256" key="1">
    <source>
        <dbReference type="SAM" id="MobiDB-lite"/>
    </source>
</evidence>
<organism evidence="3 4">
    <name type="scientific">Fonsecaea erecta</name>
    <dbReference type="NCBI Taxonomy" id="1367422"/>
    <lineage>
        <taxon>Eukaryota</taxon>
        <taxon>Fungi</taxon>
        <taxon>Dikarya</taxon>
        <taxon>Ascomycota</taxon>
        <taxon>Pezizomycotina</taxon>
        <taxon>Eurotiomycetes</taxon>
        <taxon>Chaetothyriomycetidae</taxon>
        <taxon>Chaetothyriales</taxon>
        <taxon>Herpotrichiellaceae</taxon>
        <taxon>Fonsecaea</taxon>
    </lineage>
</organism>
<dbReference type="RefSeq" id="XP_018697971.1">
    <property type="nucleotide sequence ID" value="XM_018832092.1"/>
</dbReference>
<feature type="region of interest" description="Disordered" evidence="1">
    <location>
        <begin position="225"/>
        <end position="255"/>
    </location>
</feature>
<dbReference type="InterPro" id="IPR041499">
    <property type="entry name" value="Tfc1/Sfc1_N"/>
</dbReference>
<feature type="domain" description="Transcription factor IIIC subunit Tfc1/Sfc1 triple barrel" evidence="2">
    <location>
        <begin position="23"/>
        <end position="153"/>
    </location>
</feature>
<dbReference type="GO" id="GO:0001002">
    <property type="term" value="F:RNA polymerase III type 1 promoter sequence-specific DNA binding"/>
    <property type="evidence" value="ECO:0007669"/>
    <property type="project" value="TreeGrafter"/>
</dbReference>
<feature type="region of interest" description="Disordered" evidence="1">
    <location>
        <begin position="91"/>
        <end position="112"/>
    </location>
</feature>
<evidence type="ECO:0000313" key="3">
    <source>
        <dbReference type="EMBL" id="OAP64604.1"/>
    </source>
</evidence>
<dbReference type="PANTHER" id="PTHR13230:SF5">
    <property type="entry name" value="GENERAL TRANSCRIPTION FACTOR 3C POLYPEPTIDE 5"/>
    <property type="match status" value="1"/>
</dbReference>
<dbReference type="GO" id="GO:0000127">
    <property type="term" value="C:transcription factor TFIIIC complex"/>
    <property type="evidence" value="ECO:0007669"/>
    <property type="project" value="InterPro"/>
</dbReference>
<dbReference type="Proteomes" id="UP000078343">
    <property type="component" value="Unassembled WGS sequence"/>
</dbReference>
<dbReference type="PANTHER" id="PTHR13230">
    <property type="entry name" value="GENERAL TRANSCRIPTION FACTOR IIIC, POLYPEPTIDE 5"/>
    <property type="match status" value="1"/>
</dbReference>
<dbReference type="GO" id="GO:0001003">
    <property type="term" value="F:RNA polymerase III type 2 promoter sequence-specific DNA binding"/>
    <property type="evidence" value="ECO:0007669"/>
    <property type="project" value="TreeGrafter"/>
</dbReference>
<gene>
    <name evidence="3" type="ORF">AYL99_00576</name>
</gene>
<keyword evidence="4" id="KW-1185">Reference proteome</keyword>
<dbReference type="Pfam" id="PF17682">
    <property type="entry name" value="Tau95_N"/>
    <property type="match status" value="1"/>
</dbReference>
<dbReference type="GeneID" id="30004746"/>
<evidence type="ECO:0000313" key="4">
    <source>
        <dbReference type="Proteomes" id="UP000078343"/>
    </source>
</evidence>
<comment type="caution">
    <text evidence="3">The sequence shown here is derived from an EMBL/GenBank/DDBJ whole genome shotgun (WGS) entry which is preliminary data.</text>
</comment>
<dbReference type="STRING" id="1367422.A0A178ZXS8"/>
<dbReference type="Gene3D" id="3.30.200.160">
    <property type="entry name" value="TFIIIC, subcomplex tauA, subunit Sfc1, barrel domain"/>
    <property type="match status" value="1"/>
</dbReference>
<sequence>MSSSPRGRQVAPSFQVPTTPVLSIEHPCVVQNVEKAIDMLGGPTEILQTLEPGWDKPLGLKFHLDDPGTHAVLSHNKPTYNLLLKVTVPKRTGRKRKRGSEEPYLERHTNSPPRRDVKYLLRSLMDNRERYQTEVVGPIGSTHIWRTMPDFNFSSQGSSFLNEIHSKILPQRYPLLKQWSFPRSSVNADAEAVPPPVLSVQNLPANFTYRQGPGATTIAEPTTANTAMNDTEPSAQPSTNQNQQPDPEMSNKQTI</sequence>
<evidence type="ECO:0000259" key="2">
    <source>
        <dbReference type="Pfam" id="PF17682"/>
    </source>
</evidence>
<name>A0A178ZXS8_9EURO</name>
<dbReference type="GO" id="GO:0006384">
    <property type="term" value="P:transcription initiation at RNA polymerase III promoter"/>
    <property type="evidence" value="ECO:0007669"/>
    <property type="project" value="InterPro"/>
</dbReference>
<protein>
    <recommendedName>
        <fullName evidence="2">Transcription factor IIIC subunit Tfc1/Sfc1 triple barrel domain-containing protein</fullName>
    </recommendedName>
</protein>
<dbReference type="AlphaFoldDB" id="A0A178ZXS8"/>
<dbReference type="InterPro" id="IPR040454">
    <property type="entry name" value="TF_IIIC_Tfc1/Sfc1"/>
</dbReference>
<feature type="compositionally biased region" description="Basic and acidic residues" evidence="1">
    <location>
        <begin position="99"/>
        <end position="112"/>
    </location>
</feature>
<dbReference type="InterPro" id="IPR042536">
    <property type="entry name" value="TFIIIC_tauA_Sfc1"/>
</dbReference>
<accession>A0A178ZXS8</accession>
<dbReference type="OrthoDB" id="5598268at2759"/>
<proteinExistence type="predicted"/>